<dbReference type="PANTHER" id="PTHR36124">
    <property type="match status" value="1"/>
</dbReference>
<dbReference type="EMBL" id="JADFTT010000307">
    <property type="protein sequence ID" value="KAG5763450.1"/>
    <property type="molecule type" value="Genomic_DNA"/>
</dbReference>
<proteinExistence type="predicted"/>
<comment type="caution">
    <text evidence="1">The sequence shown here is derived from an EMBL/GenBank/DDBJ whole genome shotgun (WGS) entry which is preliminary data.</text>
</comment>
<dbReference type="GO" id="GO:0016491">
    <property type="term" value="F:oxidoreductase activity"/>
    <property type="evidence" value="ECO:0007669"/>
    <property type="project" value="InterPro"/>
</dbReference>
<sequence>MEIPFDPLPSSKEGWSSGLEFFKELDAWTHKYEQEVARPTATNDQYVRVYVDSAVSKLPGFVAVTIRKVLAESLDDIMRTSLCLEPPGLLLSAFIKVVRTFRITYLRYMALPRSRPIRLVAEQPNPGTTHFNFDQLSFQPWYVKPNFRASWGPVALLLRSFGGKVPSWSKERYQPQGYDLMTIGPDPQKGKGVEEMVTAVGVIKARGVATCPFSQGLGS</sequence>
<keyword evidence="2" id="KW-1185">Reference proteome</keyword>
<accession>A0A9P7HNC7</accession>
<reference evidence="1" key="1">
    <citation type="journal article" date="2020" name="bioRxiv">
        <title>Historical genomics reveals the evolutionary mechanisms behind multiple outbreaks of the host-specific coffee wilt pathogen Fusarium xylarioides.</title>
        <authorList>
            <person name="Peck D."/>
            <person name="Nowell R.W."/>
            <person name="Flood J."/>
            <person name="Ryan M.J."/>
            <person name="Barraclough T.G."/>
        </authorList>
    </citation>
    <scope>NUCLEOTIDE SEQUENCE</scope>
    <source>
        <strain evidence="1">IMI 127659i</strain>
    </source>
</reference>
<name>A0A9P7HNC7_9HYPO</name>
<evidence type="ECO:0000313" key="2">
    <source>
        <dbReference type="Proteomes" id="UP000750502"/>
    </source>
</evidence>
<reference evidence="1" key="2">
    <citation type="submission" date="2020-10" db="EMBL/GenBank/DDBJ databases">
        <authorList>
            <person name="Peck L.D."/>
            <person name="Nowell R.W."/>
            <person name="Flood J."/>
            <person name="Ryan M.J."/>
            <person name="Barraclough T.G."/>
        </authorList>
    </citation>
    <scope>NUCLEOTIDE SEQUENCE</scope>
    <source>
        <strain evidence="1">IMI 127659i</strain>
    </source>
</reference>
<dbReference type="PANTHER" id="PTHR36124:SF4">
    <property type="entry name" value="ER-BOUND OXYGENASE MPAB_MPAB'_RUBBER OXYGENASE CATALYTIC DOMAIN-CONTAINING PROTEIN"/>
    <property type="match status" value="1"/>
</dbReference>
<dbReference type="Proteomes" id="UP000750502">
    <property type="component" value="Unassembled WGS sequence"/>
</dbReference>
<organism evidence="1 2">
    <name type="scientific">Fusarium xylarioides</name>
    <dbReference type="NCBI Taxonomy" id="221167"/>
    <lineage>
        <taxon>Eukaryota</taxon>
        <taxon>Fungi</taxon>
        <taxon>Dikarya</taxon>
        <taxon>Ascomycota</taxon>
        <taxon>Pezizomycotina</taxon>
        <taxon>Sordariomycetes</taxon>
        <taxon>Hypocreomycetidae</taxon>
        <taxon>Hypocreales</taxon>
        <taxon>Nectriaceae</taxon>
        <taxon>Fusarium</taxon>
        <taxon>Fusarium fujikuroi species complex</taxon>
    </lineage>
</organism>
<protein>
    <submittedName>
        <fullName evidence="1">Uncharacterized protein</fullName>
    </submittedName>
</protein>
<dbReference type="OrthoDB" id="545169at2759"/>
<dbReference type="AlphaFoldDB" id="A0A9P7HNC7"/>
<gene>
    <name evidence="1" type="ORF">H9Q72_008440</name>
</gene>
<dbReference type="InterPro" id="IPR046366">
    <property type="entry name" value="MPAB"/>
</dbReference>
<evidence type="ECO:0000313" key="1">
    <source>
        <dbReference type="EMBL" id="KAG5763450.1"/>
    </source>
</evidence>